<evidence type="ECO:0000313" key="3">
    <source>
        <dbReference type="Proteomes" id="UP000243052"/>
    </source>
</evidence>
<dbReference type="InterPro" id="IPR042432">
    <property type="entry name" value="Coa1_fungi"/>
</dbReference>
<gene>
    <name evidence="2" type="ORF">AW171_hschr85093</name>
</gene>
<evidence type="ECO:0000256" key="1">
    <source>
        <dbReference type="SAM" id="Phobius"/>
    </source>
</evidence>
<dbReference type="EMBL" id="CP014248">
    <property type="protein sequence ID" value="AMD23021.1"/>
    <property type="molecule type" value="Genomic_DNA"/>
</dbReference>
<organism evidence="2 3">
    <name type="scientific">Eremothecium sinecaudum</name>
    <dbReference type="NCBI Taxonomy" id="45286"/>
    <lineage>
        <taxon>Eukaryota</taxon>
        <taxon>Fungi</taxon>
        <taxon>Dikarya</taxon>
        <taxon>Ascomycota</taxon>
        <taxon>Saccharomycotina</taxon>
        <taxon>Saccharomycetes</taxon>
        <taxon>Saccharomycetales</taxon>
        <taxon>Saccharomycetaceae</taxon>
        <taxon>Eremothecium</taxon>
    </lineage>
</organism>
<keyword evidence="1" id="KW-0812">Transmembrane</keyword>
<proteinExistence type="predicted"/>
<sequence length="180" mass="20095">MLSRSFAGIGKTARLRLPVSRPLCRFMSTEPEIVLKDKSRPMRIERELPDINKGKLQRRLGFVGFLVTIGVSFLAIVNYEKTQSPIVTNSLYQLRRSPATRDLLGDHVDFDGLVPWVYGQLNQVAGNINIKFYVKGSKGVTGVVTLVASRESKLESFMIHEWCLTVGDTKVDLLEEGGAL</sequence>
<keyword evidence="3" id="KW-1185">Reference proteome</keyword>
<dbReference type="GO" id="GO:0033617">
    <property type="term" value="P:mitochondrial respiratory chain complex IV assembly"/>
    <property type="evidence" value="ECO:0007669"/>
    <property type="project" value="InterPro"/>
</dbReference>
<dbReference type="PANTHER" id="PTHR28523:SF1">
    <property type="entry name" value="CYTOCHROME C OXIDASE ASSEMBLY FACTOR 1"/>
    <property type="match status" value="1"/>
</dbReference>
<dbReference type="OrthoDB" id="2100652at2759"/>
<dbReference type="GO" id="GO:0005743">
    <property type="term" value="C:mitochondrial inner membrane"/>
    <property type="evidence" value="ECO:0007669"/>
    <property type="project" value="TreeGrafter"/>
</dbReference>
<dbReference type="Proteomes" id="UP000243052">
    <property type="component" value="Chromosome viii"/>
</dbReference>
<keyword evidence="1" id="KW-1133">Transmembrane helix</keyword>
<dbReference type="STRING" id="45286.A0A0X8HWJ4"/>
<reference evidence="2 3" key="1">
    <citation type="submission" date="2016-01" db="EMBL/GenBank/DDBJ databases">
        <title>Genome sequence of the yeast Holleya sinecauda.</title>
        <authorList>
            <person name="Dietrich F.S."/>
        </authorList>
    </citation>
    <scope>NUCLEOTIDE SEQUENCE [LARGE SCALE GENOMIC DNA]</scope>
    <source>
        <strain evidence="2 3">ATCC 58844</strain>
    </source>
</reference>
<dbReference type="PANTHER" id="PTHR28523">
    <property type="entry name" value="CYTOCHROME C OXIDASE ASSEMBLY FACTOR 1"/>
    <property type="match status" value="1"/>
</dbReference>
<keyword evidence="1" id="KW-0472">Membrane</keyword>
<protein>
    <submittedName>
        <fullName evidence="2">HHR252Wp</fullName>
    </submittedName>
</protein>
<dbReference type="GeneID" id="28726399"/>
<dbReference type="RefSeq" id="XP_017990017.1">
    <property type="nucleotide sequence ID" value="XM_018134528.1"/>
</dbReference>
<name>A0A0X8HWJ4_9SACH</name>
<dbReference type="InterPro" id="IPR014807">
    <property type="entry name" value="Coa1"/>
</dbReference>
<evidence type="ECO:0000313" key="2">
    <source>
        <dbReference type="EMBL" id="AMD23021.1"/>
    </source>
</evidence>
<dbReference type="Pfam" id="PF08695">
    <property type="entry name" value="Coa1"/>
    <property type="match status" value="1"/>
</dbReference>
<dbReference type="AlphaFoldDB" id="A0A0X8HWJ4"/>
<feature type="transmembrane region" description="Helical" evidence="1">
    <location>
        <begin position="60"/>
        <end position="79"/>
    </location>
</feature>
<accession>A0A0X8HWJ4</accession>